<sequence>MLQSFNIKSDWIQTNDDEMFLYQPVFFLTHVFYALVCTNLAGENILIPNNKINTLPYLNGKYNVSVQEHGLYKRLPVKGLYCLRFCLCLLPFAHREVHTDLRAAAHQEEINSGYQ</sequence>
<keyword evidence="1" id="KW-0472">Membrane</keyword>
<dbReference type="AlphaFoldDB" id="A0AAV4Q3R5"/>
<gene>
    <name evidence="2" type="ORF">CEXT_708251</name>
</gene>
<feature type="transmembrane region" description="Helical" evidence="1">
    <location>
        <begin position="20"/>
        <end position="41"/>
    </location>
</feature>
<keyword evidence="1" id="KW-0812">Transmembrane</keyword>
<evidence type="ECO:0000313" key="3">
    <source>
        <dbReference type="Proteomes" id="UP001054945"/>
    </source>
</evidence>
<comment type="caution">
    <text evidence="2">The sequence shown here is derived from an EMBL/GenBank/DDBJ whole genome shotgun (WGS) entry which is preliminary data.</text>
</comment>
<protein>
    <submittedName>
        <fullName evidence="2">Uncharacterized protein</fullName>
    </submittedName>
</protein>
<reference evidence="2 3" key="1">
    <citation type="submission" date="2021-06" db="EMBL/GenBank/DDBJ databases">
        <title>Caerostris extrusa draft genome.</title>
        <authorList>
            <person name="Kono N."/>
            <person name="Arakawa K."/>
        </authorList>
    </citation>
    <scope>NUCLEOTIDE SEQUENCE [LARGE SCALE GENOMIC DNA]</scope>
</reference>
<evidence type="ECO:0000313" key="2">
    <source>
        <dbReference type="EMBL" id="GIY03922.1"/>
    </source>
</evidence>
<proteinExistence type="predicted"/>
<dbReference type="Proteomes" id="UP001054945">
    <property type="component" value="Unassembled WGS sequence"/>
</dbReference>
<organism evidence="2 3">
    <name type="scientific">Caerostris extrusa</name>
    <name type="common">Bark spider</name>
    <name type="synonym">Caerostris bankana</name>
    <dbReference type="NCBI Taxonomy" id="172846"/>
    <lineage>
        <taxon>Eukaryota</taxon>
        <taxon>Metazoa</taxon>
        <taxon>Ecdysozoa</taxon>
        <taxon>Arthropoda</taxon>
        <taxon>Chelicerata</taxon>
        <taxon>Arachnida</taxon>
        <taxon>Araneae</taxon>
        <taxon>Araneomorphae</taxon>
        <taxon>Entelegynae</taxon>
        <taxon>Araneoidea</taxon>
        <taxon>Araneidae</taxon>
        <taxon>Caerostris</taxon>
    </lineage>
</organism>
<evidence type="ECO:0000256" key="1">
    <source>
        <dbReference type="SAM" id="Phobius"/>
    </source>
</evidence>
<keyword evidence="3" id="KW-1185">Reference proteome</keyword>
<dbReference type="EMBL" id="BPLR01005641">
    <property type="protein sequence ID" value="GIY03922.1"/>
    <property type="molecule type" value="Genomic_DNA"/>
</dbReference>
<accession>A0AAV4Q3R5</accession>
<keyword evidence="1" id="KW-1133">Transmembrane helix</keyword>
<name>A0AAV4Q3R5_CAEEX</name>